<reference evidence="1" key="1">
    <citation type="submission" date="2019-12" db="EMBL/GenBank/DDBJ databases">
        <title>Genome sequencing and annotation of Brassica cretica.</title>
        <authorList>
            <person name="Studholme D.J."/>
            <person name="Sarris P."/>
        </authorList>
    </citation>
    <scope>NUCLEOTIDE SEQUENCE</scope>
    <source>
        <strain evidence="1">PFS-109/04</strain>
        <tissue evidence="1">Leaf</tissue>
    </source>
</reference>
<name>A0A8S9P7M1_BRACR</name>
<protein>
    <submittedName>
        <fullName evidence="1">Uncharacterized protein</fullName>
    </submittedName>
</protein>
<sequence>MKSEDQIRSTFMIYPSMSNLGFNNNSQRSYSPEKMFRLRYCVIALASSGDAAMFRLRYGVACPGMLNIRFLGCGPPLQCITVLSRQDSAWLNLISASNLIHHF</sequence>
<accession>A0A8S9P7M1</accession>
<evidence type="ECO:0000313" key="1">
    <source>
        <dbReference type="EMBL" id="KAF3511250.1"/>
    </source>
</evidence>
<dbReference type="Proteomes" id="UP000712600">
    <property type="component" value="Unassembled WGS sequence"/>
</dbReference>
<proteinExistence type="predicted"/>
<gene>
    <name evidence="1" type="ORF">F2Q69_00002271</name>
</gene>
<comment type="caution">
    <text evidence="1">The sequence shown here is derived from an EMBL/GenBank/DDBJ whole genome shotgun (WGS) entry which is preliminary data.</text>
</comment>
<organism evidence="1 2">
    <name type="scientific">Brassica cretica</name>
    <name type="common">Mustard</name>
    <dbReference type="NCBI Taxonomy" id="69181"/>
    <lineage>
        <taxon>Eukaryota</taxon>
        <taxon>Viridiplantae</taxon>
        <taxon>Streptophyta</taxon>
        <taxon>Embryophyta</taxon>
        <taxon>Tracheophyta</taxon>
        <taxon>Spermatophyta</taxon>
        <taxon>Magnoliopsida</taxon>
        <taxon>eudicotyledons</taxon>
        <taxon>Gunneridae</taxon>
        <taxon>Pentapetalae</taxon>
        <taxon>rosids</taxon>
        <taxon>malvids</taxon>
        <taxon>Brassicales</taxon>
        <taxon>Brassicaceae</taxon>
        <taxon>Brassiceae</taxon>
        <taxon>Brassica</taxon>
    </lineage>
</organism>
<dbReference type="EMBL" id="QGKX02001521">
    <property type="protein sequence ID" value="KAF3511250.1"/>
    <property type="molecule type" value="Genomic_DNA"/>
</dbReference>
<dbReference type="AlphaFoldDB" id="A0A8S9P7M1"/>
<evidence type="ECO:0000313" key="2">
    <source>
        <dbReference type="Proteomes" id="UP000712600"/>
    </source>
</evidence>